<dbReference type="InterPro" id="IPR015943">
    <property type="entry name" value="WD40/YVTN_repeat-like_dom_sf"/>
</dbReference>
<dbReference type="InterPro" id="IPR036322">
    <property type="entry name" value="WD40_repeat_dom_sf"/>
</dbReference>
<keyword evidence="3" id="KW-1185">Reference proteome</keyword>
<accession>A0AAD9G4B7</accession>
<evidence type="ECO:0000313" key="3">
    <source>
        <dbReference type="Proteomes" id="UP001259832"/>
    </source>
</evidence>
<sequence>MLLNVFQEPSGLVATKKFMRWMALSAPGDHVDPESLFPQLPQPYRRVRKVLDEFIIDKAWKGITSSFRNTDGSKSSSDGDRSDYEVAKACTSESSCQIPLDDGQEVSAMSSHCLLPIVVAVITGKDSDPFLRVLNAGNDDVRVLGDVPITLPVDTQPAESELHVLAKNLTPLQLISDSTCALAIHLESVSVESQAKSESVNIYAINAGGSSEFSCQCVAVVQMPAESSISSIQLSQDSTILAVSCVDSPVLSFFGIQRKENQETRTLTSPAFQVDLIPTRSPLTEGESKPQVHFLVAPSSHTRVVPHTYAFVVCYGLKVLEFKLPTSSSSVPALLTPVKIWEHLTTITISAQDLTTQFLVVGCQDGSLVVWDLVRDSDYAFLSPSMSSVWTSVICQSGYVVAASKQQLFFFDVRERNQPVLTRAVAPPSSPSSITTVTTSAALLIALVQCSDGMIWIHDVRSTKAIGSLRTSTGVCITGNQDVLATGSCTPFVNVYNWRFLPDLTEEMLIHTAGSSASISPSRTQLETIFYCLAGECPSPQAKKSIPSSPGRASVSFSSLPTKEIDRDEENPVTELVVQLEPLVVDSTAFFERFCRESLNPLEIADKEAKLHRKRRELLKVMATGGVW</sequence>
<gene>
    <name evidence="2" type="ORF">P3T76_013191</name>
</gene>
<dbReference type="EMBL" id="JASMQC010000034">
    <property type="protein sequence ID" value="KAK1931435.1"/>
    <property type="molecule type" value="Genomic_DNA"/>
</dbReference>
<dbReference type="Proteomes" id="UP001259832">
    <property type="component" value="Unassembled WGS sequence"/>
</dbReference>
<dbReference type="Gene3D" id="2.130.10.10">
    <property type="entry name" value="YVTN repeat-like/Quinoprotein amine dehydrogenase"/>
    <property type="match status" value="1"/>
</dbReference>
<evidence type="ECO:0000313" key="2">
    <source>
        <dbReference type="EMBL" id="KAK1931435.1"/>
    </source>
</evidence>
<protein>
    <submittedName>
        <fullName evidence="2">Uncharacterized protein</fullName>
    </submittedName>
</protein>
<feature type="region of interest" description="Disordered" evidence="1">
    <location>
        <begin position="542"/>
        <end position="561"/>
    </location>
</feature>
<comment type="caution">
    <text evidence="2">The sequence shown here is derived from an EMBL/GenBank/DDBJ whole genome shotgun (WGS) entry which is preliminary data.</text>
</comment>
<evidence type="ECO:0000256" key="1">
    <source>
        <dbReference type="SAM" id="MobiDB-lite"/>
    </source>
</evidence>
<dbReference type="AlphaFoldDB" id="A0AAD9G4B7"/>
<proteinExistence type="predicted"/>
<reference evidence="2" key="1">
    <citation type="submission" date="2023-08" db="EMBL/GenBank/DDBJ databases">
        <title>Reference Genome Resource for the Citrus Pathogen Phytophthora citrophthora.</title>
        <authorList>
            <person name="Moller H."/>
            <person name="Coetzee B."/>
            <person name="Rose L.J."/>
            <person name="Van Niekerk J.M."/>
        </authorList>
    </citation>
    <scope>NUCLEOTIDE SEQUENCE</scope>
    <source>
        <strain evidence="2">STE-U-9442</strain>
    </source>
</reference>
<dbReference type="SUPFAM" id="SSF50978">
    <property type="entry name" value="WD40 repeat-like"/>
    <property type="match status" value="1"/>
</dbReference>
<organism evidence="2 3">
    <name type="scientific">Phytophthora citrophthora</name>
    <dbReference type="NCBI Taxonomy" id="4793"/>
    <lineage>
        <taxon>Eukaryota</taxon>
        <taxon>Sar</taxon>
        <taxon>Stramenopiles</taxon>
        <taxon>Oomycota</taxon>
        <taxon>Peronosporomycetes</taxon>
        <taxon>Peronosporales</taxon>
        <taxon>Peronosporaceae</taxon>
        <taxon>Phytophthora</taxon>
    </lineage>
</organism>
<name>A0AAD9G4B7_9STRA</name>